<name>A0AA87DC17_9LACO</name>
<evidence type="ECO:0000313" key="1">
    <source>
        <dbReference type="EMBL" id="EFJ69134.1"/>
    </source>
</evidence>
<dbReference type="EMBL" id="ACGO02000002">
    <property type="protein sequence ID" value="EFJ69134.1"/>
    <property type="molecule type" value="Genomic_DNA"/>
</dbReference>
<sequence length="167" mass="18988">MDLLRTIKCTRTNMKNKKLVVTALVALLLLVGGGVWFYHNQTTVPKGWVNQSLMTLEKSDNKLSNSFYLMFDKNTAYLATRLGGNEESKPSKLSKDILNAFSLRENERPQAGQWVKLGRVKTEKLKNGYKFKTRKVTFILKKTANGAYQSQDGTYWQFVPEGVAESK</sequence>
<evidence type="ECO:0000313" key="2">
    <source>
        <dbReference type="Proteomes" id="UP000003672"/>
    </source>
</evidence>
<comment type="caution">
    <text evidence="1">The sequence shown here is derived from an EMBL/GenBank/DDBJ whole genome shotgun (WGS) entry which is preliminary data.</text>
</comment>
<proteinExistence type="predicted"/>
<accession>A0AA87DC17</accession>
<dbReference type="Proteomes" id="UP000003672">
    <property type="component" value="Unassembled WGS sequence"/>
</dbReference>
<protein>
    <submittedName>
        <fullName evidence="1">Uncharacterized protein</fullName>
    </submittedName>
</protein>
<gene>
    <name evidence="1" type="ORF">HMPREF0514_11204</name>
</gene>
<dbReference type="AlphaFoldDB" id="A0AA87DC17"/>
<reference evidence="1 2" key="1">
    <citation type="submission" date="2010-06" db="EMBL/GenBank/DDBJ databases">
        <authorList>
            <person name="Muzny D."/>
            <person name="Qin X."/>
            <person name="Buhay C."/>
            <person name="Dugan-Rocha S."/>
            <person name="Ding Y."/>
            <person name="Chen G."/>
            <person name="Hawes A."/>
            <person name="Holder M."/>
            <person name="Jhangiani S."/>
            <person name="Johnson A."/>
            <person name="Khan Z."/>
            <person name="Li Z."/>
            <person name="Liu W."/>
            <person name="Liu X."/>
            <person name="Perez L."/>
            <person name="Shen H."/>
            <person name="Wang Q."/>
            <person name="Watt J."/>
            <person name="Xi L."/>
            <person name="Xin Y."/>
            <person name="Zhou J."/>
            <person name="Deng J."/>
            <person name="Jiang H."/>
            <person name="Liu Y."/>
            <person name="Qu J."/>
            <person name="Song X.-Z."/>
            <person name="Zhang L."/>
            <person name="Villasana D."/>
            <person name="Johnson A."/>
            <person name="Liu J."/>
            <person name="Liyanage D."/>
            <person name="Lorensuhewa L."/>
            <person name="Robinson T."/>
            <person name="Song A."/>
            <person name="Song B.-B."/>
            <person name="Dinh H."/>
            <person name="Thornton R."/>
            <person name="Coyle M."/>
            <person name="Francisco L."/>
            <person name="Jackson L."/>
            <person name="Javaid M."/>
            <person name="Korchina V."/>
            <person name="Kovar C."/>
            <person name="Mata R."/>
            <person name="Mathew T."/>
            <person name="Ngo R."/>
            <person name="Nguyen L."/>
            <person name="Nguyen N."/>
            <person name="Okwuonu G."/>
            <person name="Ongeri F."/>
            <person name="Pham C."/>
            <person name="Simmons D."/>
            <person name="Wilczek-Boney K."/>
            <person name="Hale W."/>
            <person name="Jakkamsetti A."/>
            <person name="Pham P."/>
            <person name="Ruth R."/>
            <person name="San Lucas F."/>
            <person name="Warren J."/>
            <person name="Zhang J."/>
            <person name="Zhao Z."/>
            <person name="Zhou C."/>
            <person name="Zhu D."/>
            <person name="Lee S."/>
            <person name="Bess C."/>
            <person name="Blankenburg K."/>
            <person name="Forbes L."/>
            <person name="Fu Q."/>
            <person name="Gubbala S."/>
            <person name="Hirani K."/>
            <person name="Jayaseelan J.C."/>
            <person name="Lara F."/>
            <person name="Munidasa M."/>
            <person name="Palculict T."/>
            <person name="Patil S."/>
            <person name="Pu L.-L."/>
            <person name="Saada N."/>
            <person name="Tang L."/>
            <person name="Weissenberger G."/>
            <person name="Zhu Y."/>
            <person name="Hemphill L."/>
            <person name="Shang Y."/>
            <person name="Youmans B."/>
            <person name="Ayvaz T."/>
            <person name="Ross M."/>
            <person name="Santibanez J."/>
            <person name="Aqrawi P."/>
            <person name="Gross S."/>
            <person name="Joshi V."/>
            <person name="Fowler G."/>
            <person name="Nazareth L."/>
            <person name="Reid J."/>
            <person name="Worley K."/>
            <person name="Petrosino J."/>
            <person name="Highlander S."/>
            <person name="Gibbs R."/>
        </authorList>
    </citation>
    <scope>NUCLEOTIDE SEQUENCE [LARGE SCALE GENOMIC DNA]</scope>
    <source>
        <strain evidence="1 2">JV-V03</strain>
    </source>
</reference>
<organism evidence="1 2">
    <name type="scientific">Lactobacillus paragasseri JV-V03</name>
    <dbReference type="NCBI Taxonomy" id="525326"/>
    <lineage>
        <taxon>Bacteria</taxon>
        <taxon>Bacillati</taxon>
        <taxon>Bacillota</taxon>
        <taxon>Bacilli</taxon>
        <taxon>Lactobacillales</taxon>
        <taxon>Lactobacillaceae</taxon>
        <taxon>Lactobacillus</taxon>
    </lineage>
</organism>